<evidence type="ECO:0000313" key="1">
    <source>
        <dbReference type="EMBL" id="JAP54163.1"/>
    </source>
</evidence>
<dbReference type="EMBL" id="GEEE01011999">
    <property type="protein sequence ID" value="JAP51226.1"/>
    <property type="molecule type" value="Transcribed_RNA"/>
</dbReference>
<organism evidence="1">
    <name type="scientific">Schistocephalus solidus</name>
    <name type="common">Tapeworm</name>
    <dbReference type="NCBI Taxonomy" id="70667"/>
    <lineage>
        <taxon>Eukaryota</taxon>
        <taxon>Metazoa</taxon>
        <taxon>Spiralia</taxon>
        <taxon>Lophotrochozoa</taxon>
        <taxon>Platyhelminthes</taxon>
        <taxon>Cestoda</taxon>
        <taxon>Eucestoda</taxon>
        <taxon>Diphyllobothriidea</taxon>
        <taxon>Diphyllobothriidae</taxon>
        <taxon>Schistocephalus</taxon>
    </lineage>
</organism>
<gene>
    <name evidence="1" type="ORF">TR161720</name>
</gene>
<protein>
    <submittedName>
        <fullName evidence="1">Uncharacterized protein</fullName>
    </submittedName>
</protein>
<dbReference type="EMBL" id="GEEE01020205">
    <property type="protein sequence ID" value="JAP43020.1"/>
    <property type="molecule type" value="Transcribed_RNA"/>
</dbReference>
<reference evidence="1" key="1">
    <citation type="submission" date="2016-01" db="EMBL/GenBank/DDBJ databases">
        <title>Reference transcriptome for the parasite Schistocephalus solidus: insights into the molecular evolution of parasitism.</title>
        <authorList>
            <person name="Hebert F.O."/>
            <person name="Grambauer S."/>
            <person name="Barber I."/>
            <person name="Landry C.R."/>
            <person name="Aubin-Horth N."/>
        </authorList>
    </citation>
    <scope>NUCLEOTIDE SEQUENCE</scope>
</reference>
<proteinExistence type="predicted"/>
<name>A0A0X3PQD7_SCHSO</name>
<dbReference type="EMBL" id="GEEE01009062">
    <property type="protein sequence ID" value="JAP54163.1"/>
    <property type="molecule type" value="Transcribed_RNA"/>
</dbReference>
<sequence>MPCSSPVSADWCRFVTIISNSDLARPSANDITNHLSITLTSQVSHAVRGKASCSPVSHLAEGMKARANRNVDISFSHRPDAIFEVRYFIRQSKSQSSRGVDHLAEHFKLLQTVRCSLRRRLHINHCGSGKCRLILEFILLR</sequence>
<dbReference type="AlphaFoldDB" id="A0A0X3PQD7"/>
<accession>A0A0X3PQD7</accession>